<protein>
    <submittedName>
        <fullName evidence="1">Uncharacterized protein</fullName>
    </submittedName>
</protein>
<dbReference type="RefSeq" id="WP_217869973.1">
    <property type="nucleotide sequence ID" value="NZ_JAHSTU010000001.1"/>
</dbReference>
<accession>A0ABS6QI40</accession>
<name>A0ABS6QI40_9PSED</name>
<organism evidence="1 2">
    <name type="scientific">Pseudomonas azerbaijanoccidentalis</name>
    <dbReference type="NCBI Taxonomy" id="2842347"/>
    <lineage>
        <taxon>Bacteria</taxon>
        <taxon>Pseudomonadati</taxon>
        <taxon>Pseudomonadota</taxon>
        <taxon>Gammaproteobacteria</taxon>
        <taxon>Pseudomonadales</taxon>
        <taxon>Pseudomonadaceae</taxon>
        <taxon>Pseudomonas</taxon>
    </lineage>
</organism>
<dbReference type="Proteomes" id="UP001049200">
    <property type="component" value="Unassembled WGS sequence"/>
</dbReference>
<sequence>MPSVGLSCIQPASSFKYIEAHTAQGVKCFIYNDTKKMAFLLKQTQNTSTPQLELHKITQQEIKNLNITFINKIIQCDPAGMPKEPGVVRTLLGQYSNSNSIPNRFRAISDLNGIEKTQYKQIANETSIDALRCNLNLLIDEDLREPFRLILNEWSTYGVSVSEIDTSTYKNFRTFYDEAMNNHATQKEDYTKLDFATHNIKPLITDSRCLESKLTPLQIFKAAYQLGEIPAVSNFRFMDNPASKDDGKYREWMFHFDNSNYAAEFKLITTRVTDTARANKEQCLAAFPYDTSTSIRFTQSEAATKFPTMEDLENEFRGVPGARYVVIRNPDNTTPLETGIRTEMIVHHRSASSKDGQDHGESRSSELMTFHGVDRCKPFLSHDELAQAEHLTPLQNFVLGGFTAVSPDNFIDSLAAEKKTLNSQVRKLIEVQFKPLEKLTIATFNNGGTSVSNKDLFNSQMNTYENLPEVLEKIPSLADESTWQSETVLRMIPMLMNYDQNAALKPDCTENDALPARTQLRERTNEAFFTPLNKDLANIKFGTEQTNLLSLDVIVDIARSIRDFYSNHTSLLKSRQPDNKSITLFESRAALAQEYTEQLRVGATLPETHQTLTLFMYFMLDDLGTASQIFFDNNIKVNSATVDEAEAQKARLLQHFITHRILSDRNFH</sequence>
<keyword evidence="2" id="KW-1185">Reference proteome</keyword>
<proteinExistence type="predicted"/>
<evidence type="ECO:0000313" key="1">
    <source>
        <dbReference type="EMBL" id="MBV4518559.1"/>
    </source>
</evidence>
<reference evidence="1" key="1">
    <citation type="submission" date="2021-06" db="EMBL/GenBank/DDBJ databases">
        <title>Updating the genus Pseudomonas: Description of 43 new species and partition of the Pseudomonas putida group.</title>
        <authorList>
            <person name="Girard L."/>
            <person name="Lood C."/>
            <person name="Vandamme P."/>
            <person name="Rokni-Zadeh H."/>
            <person name="Van Noort V."/>
            <person name="Hofte M."/>
            <person name="Lavigne R."/>
            <person name="De Mot R."/>
        </authorList>
    </citation>
    <scope>NUCLEOTIDE SEQUENCE</scope>
    <source>
        <strain evidence="1">SWRI74</strain>
    </source>
</reference>
<evidence type="ECO:0000313" key="2">
    <source>
        <dbReference type="Proteomes" id="UP001049200"/>
    </source>
</evidence>
<comment type="caution">
    <text evidence="1">The sequence shown here is derived from an EMBL/GenBank/DDBJ whole genome shotgun (WGS) entry which is preliminary data.</text>
</comment>
<dbReference type="EMBL" id="JAHSTU010000001">
    <property type="protein sequence ID" value="MBV4518559.1"/>
    <property type="molecule type" value="Genomic_DNA"/>
</dbReference>
<gene>
    <name evidence="1" type="ORF">KVG88_00665</name>
</gene>